<proteinExistence type="predicted"/>
<name>A0ACA9MGW8_9GLOM</name>
<dbReference type="Proteomes" id="UP000789860">
    <property type="component" value="Unassembled WGS sequence"/>
</dbReference>
<organism evidence="1 2">
    <name type="scientific">Scutellospora calospora</name>
    <dbReference type="NCBI Taxonomy" id="85575"/>
    <lineage>
        <taxon>Eukaryota</taxon>
        <taxon>Fungi</taxon>
        <taxon>Fungi incertae sedis</taxon>
        <taxon>Mucoromycota</taxon>
        <taxon>Glomeromycotina</taxon>
        <taxon>Glomeromycetes</taxon>
        <taxon>Diversisporales</taxon>
        <taxon>Gigasporaceae</taxon>
        <taxon>Scutellospora</taxon>
    </lineage>
</organism>
<reference evidence="1" key="1">
    <citation type="submission" date="2021-06" db="EMBL/GenBank/DDBJ databases">
        <authorList>
            <person name="Kallberg Y."/>
            <person name="Tangrot J."/>
            <person name="Rosling A."/>
        </authorList>
    </citation>
    <scope>NUCLEOTIDE SEQUENCE</scope>
    <source>
        <strain evidence="1">AU212A</strain>
    </source>
</reference>
<comment type="caution">
    <text evidence="1">The sequence shown here is derived from an EMBL/GenBank/DDBJ whole genome shotgun (WGS) entry which is preliminary data.</text>
</comment>
<accession>A0ACA9MGW8</accession>
<protein>
    <submittedName>
        <fullName evidence="1">6067_t:CDS:1</fullName>
    </submittedName>
</protein>
<dbReference type="EMBL" id="CAJVPM010012105">
    <property type="protein sequence ID" value="CAG8585916.1"/>
    <property type="molecule type" value="Genomic_DNA"/>
</dbReference>
<sequence>MIYPDLHIIEQIRVLNFALDLECGEELISMITQFVDQKKSLLEGIDNESTQLNQLEHIVVNNPLVTKRHGQPPTKRLKSSSEAQGYKGQEHSNHAINPLDPNLRIPLSNISSNNSHAIEESKRKYVCNVYGEVEHNAYTCKQQENDKI</sequence>
<evidence type="ECO:0000313" key="2">
    <source>
        <dbReference type="Proteomes" id="UP000789860"/>
    </source>
</evidence>
<keyword evidence="2" id="KW-1185">Reference proteome</keyword>
<gene>
    <name evidence="1" type="ORF">SCALOS_LOCUS6389</name>
</gene>
<evidence type="ECO:0000313" key="1">
    <source>
        <dbReference type="EMBL" id="CAG8585916.1"/>
    </source>
</evidence>